<dbReference type="AlphaFoldDB" id="A0A5A7TT31"/>
<reference evidence="1 2" key="1">
    <citation type="submission" date="2019-08" db="EMBL/GenBank/DDBJ databases">
        <title>Draft genome sequences of two oriental melons (Cucumis melo L. var makuwa).</title>
        <authorList>
            <person name="Kwon S.-Y."/>
        </authorList>
    </citation>
    <scope>NUCLEOTIDE SEQUENCE [LARGE SCALE GENOMIC DNA]</scope>
    <source>
        <strain evidence="2">cv. SW 3</strain>
        <tissue evidence="1">Leaf</tissue>
    </source>
</reference>
<evidence type="ECO:0000313" key="2">
    <source>
        <dbReference type="Proteomes" id="UP000321393"/>
    </source>
</evidence>
<gene>
    <name evidence="1" type="ORF">E6C27_scaffold316G00430</name>
</gene>
<accession>A0A5A7TT31</accession>
<organism evidence="1 2">
    <name type="scientific">Cucumis melo var. makuwa</name>
    <name type="common">Oriental melon</name>
    <dbReference type="NCBI Taxonomy" id="1194695"/>
    <lineage>
        <taxon>Eukaryota</taxon>
        <taxon>Viridiplantae</taxon>
        <taxon>Streptophyta</taxon>
        <taxon>Embryophyta</taxon>
        <taxon>Tracheophyta</taxon>
        <taxon>Spermatophyta</taxon>
        <taxon>Magnoliopsida</taxon>
        <taxon>eudicotyledons</taxon>
        <taxon>Gunneridae</taxon>
        <taxon>Pentapetalae</taxon>
        <taxon>rosids</taxon>
        <taxon>fabids</taxon>
        <taxon>Cucurbitales</taxon>
        <taxon>Cucurbitaceae</taxon>
        <taxon>Benincaseae</taxon>
        <taxon>Cucumis</taxon>
    </lineage>
</organism>
<protein>
    <submittedName>
        <fullName evidence="1">Uncharacterized protein</fullName>
    </submittedName>
</protein>
<dbReference type="Proteomes" id="UP000321393">
    <property type="component" value="Unassembled WGS sequence"/>
</dbReference>
<comment type="caution">
    <text evidence="1">The sequence shown here is derived from an EMBL/GenBank/DDBJ whole genome shotgun (WGS) entry which is preliminary data.</text>
</comment>
<evidence type="ECO:0000313" key="1">
    <source>
        <dbReference type="EMBL" id="KAA0045286.1"/>
    </source>
</evidence>
<dbReference type="EMBL" id="SSTE01014625">
    <property type="protein sequence ID" value="KAA0045286.1"/>
    <property type="molecule type" value="Genomic_DNA"/>
</dbReference>
<sequence>MQRTSYIIGGQSREEVTRFLEYISKSFGLDCVKVHQLQTLIYYEADQSQYHAAAVTDQNAMDTEDWLGVGRLDIGEDGQTARRHTHLAMTTWGRHVWCVWLISCTRRCGWLQGCLNYSPAASKAVEKFFHDSDDGGGCLLVNLYLDTTSSSNTVFVAKLWSSLSCLTSLIFKEPTSSSPNNSTYVVFLENYPVSIVFGC</sequence>
<proteinExistence type="predicted"/>
<name>A0A5A7TT31_CUCMM</name>